<sequence length="63" mass="6855">MPDPVAEGLDTLERLARRIGVSKVRAARRRVDTSDTKLTNFPNDGATDILCRAESLPAFPSEG</sequence>
<protein>
    <submittedName>
        <fullName evidence="1">Uncharacterized protein</fullName>
    </submittedName>
</protein>
<evidence type="ECO:0000313" key="2">
    <source>
        <dbReference type="Proteomes" id="UP000248916"/>
    </source>
</evidence>
<name>A0A2W7N895_9RHOB</name>
<organism evidence="1 2">
    <name type="scientific">Palleronia aestuarii</name>
    <dbReference type="NCBI Taxonomy" id="568105"/>
    <lineage>
        <taxon>Bacteria</taxon>
        <taxon>Pseudomonadati</taxon>
        <taxon>Pseudomonadota</taxon>
        <taxon>Alphaproteobacteria</taxon>
        <taxon>Rhodobacterales</taxon>
        <taxon>Roseobacteraceae</taxon>
        <taxon>Palleronia</taxon>
    </lineage>
</organism>
<reference evidence="1 2" key="1">
    <citation type="submission" date="2018-06" db="EMBL/GenBank/DDBJ databases">
        <title>Genomic Encyclopedia of Archaeal and Bacterial Type Strains, Phase II (KMG-II): from individual species to whole genera.</title>
        <authorList>
            <person name="Goeker M."/>
        </authorList>
    </citation>
    <scope>NUCLEOTIDE SEQUENCE [LARGE SCALE GENOMIC DNA]</scope>
    <source>
        <strain evidence="1 2">DSM 22009</strain>
    </source>
</reference>
<dbReference type="Proteomes" id="UP000248916">
    <property type="component" value="Unassembled WGS sequence"/>
</dbReference>
<gene>
    <name evidence="1" type="ORF">LX81_02801</name>
</gene>
<dbReference type="AlphaFoldDB" id="A0A2W7N895"/>
<comment type="caution">
    <text evidence="1">The sequence shown here is derived from an EMBL/GenBank/DDBJ whole genome shotgun (WGS) entry which is preliminary data.</text>
</comment>
<dbReference type="EMBL" id="QKZL01000013">
    <property type="protein sequence ID" value="PZX14427.1"/>
    <property type="molecule type" value="Genomic_DNA"/>
</dbReference>
<keyword evidence="2" id="KW-1185">Reference proteome</keyword>
<proteinExistence type="predicted"/>
<accession>A0A2W7N895</accession>
<evidence type="ECO:0000313" key="1">
    <source>
        <dbReference type="EMBL" id="PZX14427.1"/>
    </source>
</evidence>